<sequence length="377" mass="41586">MTLTERYLKAVAAQLPKASREDIVAELRDVLQTRMEDREEELGRPLTEADEEAVLREFGHPLSVAARYGSGPQHIVGPELYPWWMFGVKVGLMALVCITAIGAIVRVLVGDEEVGRAIGQAFHSVFTGGITIIGLATIAGFIIERQKEKPAFLRDWRVKDLGLFELAGMDADAVSRHVAGTVETPRQGRRRGQMTLSPAARALGSAAAWTVLLLWWVGFLMVSPVRPEDLFPQGVATVGGVDYADIFRRILAMLYWPGVAYAACRIGFDLIRAANPAQVRFTALGDLGFGAAQAWLFYWLWMASPLAPVIHVDNAQAFIDRIRAAFEGGWWSVSTILMACVVFGLLQALFKMSGALWRLITGQLMPYDRRRRDAVAA</sequence>
<feature type="transmembrane region" description="Helical" evidence="1">
    <location>
        <begin position="199"/>
        <end position="222"/>
    </location>
</feature>
<keyword evidence="3" id="KW-1185">Reference proteome</keyword>
<keyword evidence="1" id="KW-0472">Membrane</keyword>
<dbReference type="EMBL" id="CP062222">
    <property type="protein sequence ID" value="QTC90207.1"/>
    <property type="molecule type" value="Genomic_DNA"/>
</dbReference>
<organism evidence="2 3">
    <name type="scientific">Brevundimonas goettingensis</name>
    <dbReference type="NCBI Taxonomy" id="2774190"/>
    <lineage>
        <taxon>Bacteria</taxon>
        <taxon>Pseudomonadati</taxon>
        <taxon>Pseudomonadota</taxon>
        <taxon>Alphaproteobacteria</taxon>
        <taxon>Caulobacterales</taxon>
        <taxon>Caulobacteraceae</taxon>
        <taxon>Brevundimonas</taxon>
    </lineage>
</organism>
<feature type="transmembrane region" description="Helical" evidence="1">
    <location>
        <begin position="250"/>
        <end position="271"/>
    </location>
</feature>
<dbReference type="RefSeq" id="WP_207868628.1">
    <property type="nucleotide sequence ID" value="NZ_CP062222.1"/>
</dbReference>
<dbReference type="Proteomes" id="UP000663918">
    <property type="component" value="Chromosome"/>
</dbReference>
<name>A0A975GUJ8_9CAUL</name>
<dbReference type="KEGG" id="bgoe:IFJ75_13060"/>
<protein>
    <submittedName>
        <fullName evidence="2">Uncharacterized protein</fullName>
    </submittedName>
</protein>
<evidence type="ECO:0000313" key="2">
    <source>
        <dbReference type="EMBL" id="QTC90207.1"/>
    </source>
</evidence>
<proteinExistence type="predicted"/>
<dbReference type="AlphaFoldDB" id="A0A975GUJ8"/>
<feature type="transmembrane region" description="Helical" evidence="1">
    <location>
        <begin position="121"/>
        <end position="143"/>
    </location>
</feature>
<feature type="transmembrane region" description="Helical" evidence="1">
    <location>
        <begin position="283"/>
        <end position="301"/>
    </location>
</feature>
<feature type="transmembrane region" description="Helical" evidence="1">
    <location>
        <begin position="330"/>
        <end position="350"/>
    </location>
</feature>
<gene>
    <name evidence="2" type="ORF">IFJ75_13060</name>
</gene>
<evidence type="ECO:0000256" key="1">
    <source>
        <dbReference type="SAM" id="Phobius"/>
    </source>
</evidence>
<dbReference type="Pfam" id="PF22564">
    <property type="entry name" value="HAAS"/>
    <property type="match status" value="1"/>
</dbReference>
<feature type="transmembrane region" description="Helical" evidence="1">
    <location>
        <begin position="90"/>
        <end position="109"/>
    </location>
</feature>
<keyword evidence="1" id="KW-1133">Transmembrane helix</keyword>
<accession>A0A975GUJ8</accession>
<keyword evidence="1" id="KW-0812">Transmembrane</keyword>
<evidence type="ECO:0000313" key="3">
    <source>
        <dbReference type="Proteomes" id="UP000663918"/>
    </source>
</evidence>
<reference evidence="2" key="1">
    <citation type="submission" date="2020-09" db="EMBL/GenBank/DDBJ databases">
        <title>Brevundimonas sp. LVF2 isolated from a puddle in Goettingen, Germany.</title>
        <authorList>
            <person name="Friedrich I."/>
            <person name="Klassen A."/>
            <person name="Hannes N."/>
            <person name="Schneider D."/>
            <person name="Hertel R."/>
            <person name="Daniel R."/>
        </authorList>
    </citation>
    <scope>NUCLEOTIDE SEQUENCE</scope>
    <source>
        <strain evidence="2">LVF2</strain>
    </source>
</reference>